<dbReference type="InterPro" id="IPR004360">
    <property type="entry name" value="Glyas_Fos-R_dOase_dom"/>
</dbReference>
<organism evidence="2 3">
    <name type="scientific">Paenibacillus alvei</name>
    <name type="common">Bacillus alvei</name>
    <dbReference type="NCBI Taxonomy" id="44250"/>
    <lineage>
        <taxon>Bacteria</taxon>
        <taxon>Bacillati</taxon>
        <taxon>Bacillota</taxon>
        <taxon>Bacilli</taxon>
        <taxon>Bacillales</taxon>
        <taxon>Paenibacillaceae</taxon>
        <taxon>Paenibacillus</taxon>
    </lineage>
</organism>
<evidence type="ECO:0000313" key="3">
    <source>
        <dbReference type="Proteomes" id="UP000304148"/>
    </source>
</evidence>
<feature type="domain" description="VOC" evidence="1">
    <location>
        <begin position="4"/>
        <end position="126"/>
    </location>
</feature>
<dbReference type="InterPro" id="IPR037523">
    <property type="entry name" value="VOC_core"/>
</dbReference>
<keyword evidence="2" id="KW-0223">Dioxygenase</keyword>
<gene>
    <name evidence="2" type="ORF">PBLR_11392</name>
</gene>
<reference evidence="3" key="1">
    <citation type="submission" date="2018-08" db="EMBL/GenBank/DDBJ databases">
        <authorList>
            <person name="Chevrot R."/>
        </authorList>
    </citation>
    <scope>NUCLEOTIDE SEQUENCE [LARGE SCALE GENOMIC DNA]</scope>
</reference>
<sequence length="157" mass="18236">MIQNLYETHLQVKNLDRSIEFYKNLGLELSLLDGERRVAFFYIGKDRQLLGLWEVPESNEVQRRHFAFGTDVELLTTAIDWLKEKGIEPIQALGKEPTEPIVHAWMPAAAIYFNDPDYNELELIAWLPDQPQDIGYVPYLSEWNEIAKTSKITLLQS</sequence>
<dbReference type="RefSeq" id="WP_138185138.1">
    <property type="nucleotide sequence ID" value="NZ_LS992241.1"/>
</dbReference>
<keyword evidence="2" id="KW-0560">Oxidoreductase</keyword>
<dbReference type="EMBL" id="LS992241">
    <property type="protein sequence ID" value="SYX82970.1"/>
    <property type="molecule type" value="Genomic_DNA"/>
</dbReference>
<dbReference type="Pfam" id="PF00903">
    <property type="entry name" value="Glyoxalase"/>
    <property type="match status" value="1"/>
</dbReference>
<evidence type="ECO:0000313" key="2">
    <source>
        <dbReference type="EMBL" id="SYX82970.1"/>
    </source>
</evidence>
<evidence type="ECO:0000259" key="1">
    <source>
        <dbReference type="PROSITE" id="PS51819"/>
    </source>
</evidence>
<proteinExistence type="predicted"/>
<name>A0A383R7N8_PAEAL</name>
<protein>
    <submittedName>
        <fullName evidence="2">Glyoxalase/bleomycin resistance protein/dioxygenase</fullName>
    </submittedName>
</protein>
<dbReference type="Proteomes" id="UP000304148">
    <property type="component" value="Chromosome"/>
</dbReference>
<dbReference type="PROSITE" id="PS51819">
    <property type="entry name" value="VOC"/>
    <property type="match status" value="1"/>
</dbReference>
<dbReference type="Gene3D" id="3.10.180.10">
    <property type="entry name" value="2,3-Dihydroxybiphenyl 1,2-Dioxygenase, domain 1"/>
    <property type="match status" value="1"/>
</dbReference>
<accession>A0A383R7N8</accession>
<dbReference type="CDD" id="cd06587">
    <property type="entry name" value="VOC"/>
    <property type="match status" value="1"/>
</dbReference>
<dbReference type="InterPro" id="IPR029068">
    <property type="entry name" value="Glyas_Bleomycin-R_OHBP_Dase"/>
</dbReference>
<dbReference type="GO" id="GO:0051213">
    <property type="term" value="F:dioxygenase activity"/>
    <property type="evidence" value="ECO:0007669"/>
    <property type="project" value="UniProtKB-KW"/>
</dbReference>
<dbReference type="AlphaFoldDB" id="A0A383R7N8"/>
<dbReference type="SUPFAM" id="SSF54593">
    <property type="entry name" value="Glyoxalase/Bleomycin resistance protein/Dihydroxybiphenyl dioxygenase"/>
    <property type="match status" value="1"/>
</dbReference>